<dbReference type="Proteomes" id="UP000474630">
    <property type="component" value="Chromosome"/>
</dbReference>
<dbReference type="InterPro" id="IPR016181">
    <property type="entry name" value="Acyl_CoA_acyltransferase"/>
</dbReference>
<keyword evidence="2" id="KW-0808">Transferase</keyword>
<dbReference type="SUPFAM" id="SSF55729">
    <property type="entry name" value="Acyl-CoA N-acyltransferases (Nat)"/>
    <property type="match status" value="1"/>
</dbReference>
<dbReference type="InterPro" id="IPR000182">
    <property type="entry name" value="GNAT_dom"/>
</dbReference>
<dbReference type="RefSeq" id="WP_163348343.1">
    <property type="nucleotide sequence ID" value="NZ_CP048409.1"/>
</dbReference>
<feature type="domain" description="N-acetyltransferase" evidence="1">
    <location>
        <begin position="14"/>
        <end position="185"/>
    </location>
</feature>
<organism evidence="2 3">
    <name type="scientific">Draconibacterium halophilum</name>
    <dbReference type="NCBI Taxonomy" id="2706887"/>
    <lineage>
        <taxon>Bacteria</taxon>
        <taxon>Pseudomonadati</taxon>
        <taxon>Bacteroidota</taxon>
        <taxon>Bacteroidia</taxon>
        <taxon>Marinilabiliales</taxon>
        <taxon>Prolixibacteraceae</taxon>
        <taxon>Draconibacterium</taxon>
    </lineage>
</organism>
<dbReference type="PANTHER" id="PTHR43792">
    <property type="entry name" value="GNAT FAMILY, PUTATIVE (AFU_ORTHOLOGUE AFUA_3G00765)-RELATED-RELATED"/>
    <property type="match status" value="1"/>
</dbReference>
<dbReference type="EMBL" id="CP048409">
    <property type="protein sequence ID" value="QIA09371.1"/>
    <property type="molecule type" value="Genomic_DNA"/>
</dbReference>
<keyword evidence="3" id="KW-1185">Reference proteome</keyword>
<dbReference type="PANTHER" id="PTHR43792:SF1">
    <property type="entry name" value="N-ACETYLTRANSFERASE DOMAIN-CONTAINING PROTEIN"/>
    <property type="match status" value="1"/>
</dbReference>
<dbReference type="PROSITE" id="PS51186">
    <property type="entry name" value="GNAT"/>
    <property type="match status" value="1"/>
</dbReference>
<name>A0A6C0RJL0_9BACT</name>
<dbReference type="Gene3D" id="3.40.630.30">
    <property type="match status" value="1"/>
</dbReference>
<accession>A0A6C0RJL0</accession>
<evidence type="ECO:0000313" key="3">
    <source>
        <dbReference type="Proteomes" id="UP000474630"/>
    </source>
</evidence>
<evidence type="ECO:0000313" key="2">
    <source>
        <dbReference type="EMBL" id="QIA09371.1"/>
    </source>
</evidence>
<dbReference type="Pfam" id="PF13302">
    <property type="entry name" value="Acetyltransf_3"/>
    <property type="match status" value="1"/>
</dbReference>
<sequence length="186" mass="21432">MSNSEINTIETERLIFSEIEMEDLERIHRLHSIPKVDEFNTLGIPKSIKETEKFLNQQMEAKSKTPRSSFMWKVLLKDSGAFIGVAGFSVSNDKFKLGEIYYKLDPAHWRNGYATELAKRLVLLGFDDFGLHKVEAGVATENAKSIKVLEKIGMTREGLRRKILPIRGEWKDNNHYAIVEDDPRDY</sequence>
<dbReference type="InterPro" id="IPR051531">
    <property type="entry name" value="N-acetyltransferase"/>
</dbReference>
<reference evidence="2 3" key="1">
    <citation type="submission" date="2020-02" db="EMBL/GenBank/DDBJ databases">
        <title>Genome sequencing for Draconibacterium sp. strain M1.</title>
        <authorList>
            <person name="Park S.-J."/>
        </authorList>
    </citation>
    <scope>NUCLEOTIDE SEQUENCE [LARGE SCALE GENOMIC DNA]</scope>
    <source>
        <strain evidence="2 3">M1</strain>
    </source>
</reference>
<gene>
    <name evidence="2" type="ORF">G0Q07_17395</name>
</gene>
<evidence type="ECO:0000259" key="1">
    <source>
        <dbReference type="PROSITE" id="PS51186"/>
    </source>
</evidence>
<dbReference type="KEGG" id="drc:G0Q07_17395"/>
<proteinExistence type="predicted"/>
<dbReference type="GO" id="GO:0016747">
    <property type="term" value="F:acyltransferase activity, transferring groups other than amino-acyl groups"/>
    <property type="evidence" value="ECO:0007669"/>
    <property type="project" value="InterPro"/>
</dbReference>
<protein>
    <submittedName>
        <fullName evidence="2">GNAT family N-acetyltransferase</fullName>
    </submittedName>
</protein>
<dbReference type="AlphaFoldDB" id="A0A6C0RJL0"/>